<dbReference type="SUPFAM" id="SSF51735">
    <property type="entry name" value="NAD(P)-binding Rossmann-fold domains"/>
    <property type="match status" value="1"/>
</dbReference>
<dbReference type="EMBL" id="JTGH01000015">
    <property type="protein sequence ID" value="KIF58354.1"/>
    <property type="molecule type" value="Genomic_DNA"/>
</dbReference>
<dbReference type="InterPro" id="IPR036291">
    <property type="entry name" value="NAD(P)-bd_dom_sf"/>
</dbReference>
<dbReference type="AlphaFoldDB" id="A0AAE2A5W3"/>
<dbReference type="Proteomes" id="UP000031587">
    <property type="component" value="Unassembled WGS sequence"/>
</dbReference>
<dbReference type="PANTHER" id="PTHR43245:SF58">
    <property type="entry name" value="BLL5923 PROTEIN"/>
    <property type="match status" value="1"/>
</dbReference>
<organism evidence="2 3">
    <name type="scientific">Pseudomonas fluorescens</name>
    <dbReference type="NCBI Taxonomy" id="294"/>
    <lineage>
        <taxon>Bacteria</taxon>
        <taxon>Pseudomonadati</taxon>
        <taxon>Pseudomonadota</taxon>
        <taxon>Gammaproteobacteria</taxon>
        <taxon>Pseudomonadales</taxon>
        <taxon>Pseudomonadaceae</taxon>
        <taxon>Pseudomonas</taxon>
    </lineage>
</organism>
<dbReference type="PANTHER" id="PTHR43245">
    <property type="entry name" value="BIFUNCTIONAL POLYMYXIN RESISTANCE PROTEIN ARNA"/>
    <property type="match status" value="1"/>
</dbReference>
<proteinExistence type="predicted"/>
<protein>
    <submittedName>
        <fullName evidence="2">NAD-dependent dehydratase</fullName>
    </submittedName>
</protein>
<dbReference type="InterPro" id="IPR001509">
    <property type="entry name" value="Epimerase_deHydtase"/>
</dbReference>
<accession>A0AAE2A5W3</accession>
<name>A0AAE2A5W3_PSEFL</name>
<dbReference type="CDD" id="cd05232">
    <property type="entry name" value="UDP_G4E_4_SDR_e"/>
    <property type="match status" value="1"/>
</dbReference>
<reference evidence="2 3" key="1">
    <citation type="submission" date="2014-11" db="EMBL/GenBank/DDBJ databases">
        <title>Draft genome sequence of Pseudomonas fluorescens strains SF4c SF39a.</title>
        <authorList>
            <person name="Underwood G.E."/>
            <person name="Ly L.K."/>
            <person name="Bitzer A.S."/>
            <person name="Godino A."/>
            <person name="Bucci V."/>
            <person name="Fischer S."/>
            <person name="Silby M.W."/>
        </authorList>
    </citation>
    <scope>NUCLEOTIDE SEQUENCE [LARGE SCALE GENOMIC DNA]</scope>
    <source>
        <strain evidence="2 3">SF4c</strain>
    </source>
</reference>
<evidence type="ECO:0000313" key="3">
    <source>
        <dbReference type="Proteomes" id="UP000031587"/>
    </source>
</evidence>
<gene>
    <name evidence="2" type="ORF">QS95_19695</name>
</gene>
<feature type="domain" description="NAD-dependent epimerase/dehydratase" evidence="1">
    <location>
        <begin position="6"/>
        <end position="228"/>
    </location>
</feature>
<dbReference type="Pfam" id="PF01370">
    <property type="entry name" value="Epimerase"/>
    <property type="match status" value="1"/>
</dbReference>
<dbReference type="InterPro" id="IPR050177">
    <property type="entry name" value="Lipid_A_modif_metabolic_enz"/>
</dbReference>
<sequence>MNKSRVLVTGASGFVGRALSEKLLASESFLPVCAVRDLASGPLQAERIVYELESGLSVEAMRGVDTIIHAAARVHVMKAAQSDDLTAFRKANVEGTLKLARSAAQAGVRRFIFISSVKVNGEQTLPGKPYLATDVPAPVDAYGISKSEAETALRDLAAETGLEVVIIRPPLVYGPGVKANFQKMLGWVDSRLPLPFGSITNQRSLVALENLLDLIVHCIRHPGAPGNTFLVSDGADLSTTQLLQGVARALGVRSALVPVPQRLLAAGLILLGRRALATRLCGSLQVDIRHTCELLGWAPPVGSQQALDRVAKDYLETKKK</sequence>
<comment type="caution">
    <text evidence="2">The sequence shown here is derived from an EMBL/GenBank/DDBJ whole genome shotgun (WGS) entry which is preliminary data.</text>
</comment>
<evidence type="ECO:0000313" key="2">
    <source>
        <dbReference type="EMBL" id="KIF58354.1"/>
    </source>
</evidence>
<dbReference type="RefSeq" id="WP_039770543.1">
    <property type="nucleotide sequence ID" value="NZ_CP048408.1"/>
</dbReference>
<evidence type="ECO:0000259" key="1">
    <source>
        <dbReference type="Pfam" id="PF01370"/>
    </source>
</evidence>
<dbReference type="Gene3D" id="3.40.50.720">
    <property type="entry name" value="NAD(P)-binding Rossmann-like Domain"/>
    <property type="match status" value="1"/>
</dbReference>